<reference evidence="1 2" key="1">
    <citation type="submission" date="2016-04" db="EMBL/GenBank/DDBJ databases">
        <title>Draft genome sequence of freshwater magnetotactic bacteria Magnetospirillum marisnigri SP-1 and Magnetospirillum moscoviense BB-1.</title>
        <authorList>
            <person name="Koziaeva V."/>
            <person name="Dziuba M.V."/>
            <person name="Ivanov T.M."/>
            <person name="Kuznetsov B."/>
            <person name="Grouzdev D.S."/>
        </authorList>
    </citation>
    <scope>NUCLEOTIDE SEQUENCE [LARGE SCALE GENOMIC DNA]</scope>
    <source>
        <strain evidence="1 2">SP-1</strain>
    </source>
</reference>
<dbReference type="Pfam" id="PF13975">
    <property type="entry name" value="gag-asp_proteas"/>
    <property type="match status" value="1"/>
</dbReference>
<dbReference type="InterPro" id="IPR006597">
    <property type="entry name" value="Sel1-like"/>
</dbReference>
<dbReference type="SMART" id="SM00671">
    <property type="entry name" value="SEL1"/>
    <property type="match status" value="2"/>
</dbReference>
<organism evidence="1 2">
    <name type="scientific">Paramagnetospirillum marisnigri</name>
    <dbReference type="NCBI Taxonomy" id="1285242"/>
    <lineage>
        <taxon>Bacteria</taxon>
        <taxon>Pseudomonadati</taxon>
        <taxon>Pseudomonadota</taxon>
        <taxon>Alphaproteobacteria</taxon>
        <taxon>Rhodospirillales</taxon>
        <taxon>Magnetospirillaceae</taxon>
        <taxon>Paramagnetospirillum</taxon>
    </lineage>
</organism>
<gene>
    <name evidence="1" type="ORF">A6A04_20665</name>
</gene>
<sequence>MLREMRSMPWKVLRISLATVLTVVLPSSVRAEAVPLVQESGIYVLPVNIGGAMTLKFVLDSGASDVTLPPDVVQKLMRQGVVKQRDYIGAQTYGLADGSTIRSARIILHELKVGNVVVRDVTASVTPDGGALLLGQSFLSKLPRWSIDNTQHALILGEDPLPAGGDASPQKALARTSEPSFEAAKAAYERGDFAAAARLSKPLAEQGDAMSQIAMGFLFFSGQGVQKDYGEAARWYRLAADQGNASGQHSLGRMYAAGLGVSQDPVTAYKWFNLAVGNGDATATKSRDDLGSKMTATQIAEAQKLSREWRPKSQ</sequence>
<keyword evidence="2" id="KW-1185">Reference proteome</keyword>
<evidence type="ECO:0000313" key="2">
    <source>
        <dbReference type="Proteomes" id="UP000078428"/>
    </source>
</evidence>
<dbReference type="CDD" id="cd05483">
    <property type="entry name" value="retropepsin_like_bacteria"/>
    <property type="match status" value="1"/>
</dbReference>
<dbReference type="InterPro" id="IPR001969">
    <property type="entry name" value="Aspartic_peptidase_AS"/>
</dbReference>
<dbReference type="OrthoDB" id="112232at2"/>
<comment type="caution">
    <text evidence="1">The sequence shown here is derived from an EMBL/GenBank/DDBJ whole genome shotgun (WGS) entry which is preliminary data.</text>
</comment>
<dbReference type="AlphaFoldDB" id="A0A178MCP8"/>
<dbReference type="PANTHER" id="PTHR11102:SF160">
    <property type="entry name" value="ERAD-ASSOCIATED E3 UBIQUITIN-PROTEIN LIGASE COMPONENT HRD3"/>
    <property type="match status" value="1"/>
</dbReference>
<name>A0A178MCP8_9PROT</name>
<dbReference type="InterPro" id="IPR034122">
    <property type="entry name" value="Retropepsin-like_bacterial"/>
</dbReference>
<accession>A0A178MCP8</accession>
<dbReference type="GO" id="GO:0006508">
    <property type="term" value="P:proteolysis"/>
    <property type="evidence" value="ECO:0007669"/>
    <property type="project" value="InterPro"/>
</dbReference>
<dbReference type="STRING" id="1285242.A6A04_20665"/>
<dbReference type="SUPFAM" id="SSF81901">
    <property type="entry name" value="HCP-like"/>
    <property type="match status" value="1"/>
</dbReference>
<dbReference type="GO" id="GO:0004190">
    <property type="term" value="F:aspartic-type endopeptidase activity"/>
    <property type="evidence" value="ECO:0007669"/>
    <property type="project" value="InterPro"/>
</dbReference>
<dbReference type="InterPro" id="IPR011990">
    <property type="entry name" value="TPR-like_helical_dom_sf"/>
</dbReference>
<dbReference type="Pfam" id="PF08238">
    <property type="entry name" value="Sel1"/>
    <property type="match status" value="2"/>
</dbReference>
<dbReference type="PROSITE" id="PS00141">
    <property type="entry name" value="ASP_PROTEASE"/>
    <property type="match status" value="1"/>
</dbReference>
<dbReference type="Gene3D" id="2.40.70.10">
    <property type="entry name" value="Acid Proteases"/>
    <property type="match status" value="1"/>
</dbReference>
<dbReference type="SUPFAM" id="SSF50630">
    <property type="entry name" value="Acid proteases"/>
    <property type="match status" value="1"/>
</dbReference>
<evidence type="ECO:0008006" key="3">
    <source>
        <dbReference type="Google" id="ProtNLM"/>
    </source>
</evidence>
<dbReference type="Gene3D" id="1.25.40.10">
    <property type="entry name" value="Tetratricopeptide repeat domain"/>
    <property type="match status" value="1"/>
</dbReference>
<dbReference type="EMBL" id="LWQT01000091">
    <property type="protein sequence ID" value="OAN46306.1"/>
    <property type="molecule type" value="Genomic_DNA"/>
</dbReference>
<dbReference type="InterPro" id="IPR050767">
    <property type="entry name" value="Sel1_AlgK"/>
</dbReference>
<protein>
    <recommendedName>
        <fullName evidence="3">Peptidase A2 domain-containing protein</fullName>
    </recommendedName>
</protein>
<evidence type="ECO:0000313" key="1">
    <source>
        <dbReference type="EMBL" id="OAN46306.1"/>
    </source>
</evidence>
<proteinExistence type="predicted"/>
<dbReference type="Proteomes" id="UP000078428">
    <property type="component" value="Unassembled WGS sequence"/>
</dbReference>
<dbReference type="PANTHER" id="PTHR11102">
    <property type="entry name" value="SEL-1-LIKE PROTEIN"/>
    <property type="match status" value="1"/>
</dbReference>
<dbReference type="InterPro" id="IPR021109">
    <property type="entry name" value="Peptidase_aspartic_dom_sf"/>
</dbReference>